<reference evidence="1" key="2">
    <citation type="submission" date="2020-10" db="EMBL/GenBank/DDBJ databases">
        <title>Mucilaginibacter sp. nov., isolated from soil.</title>
        <authorList>
            <person name="Jeon C.O."/>
        </authorList>
    </citation>
    <scope>NUCLEOTIDE SEQUENCE</scope>
    <source>
        <strain evidence="1">R11</strain>
    </source>
</reference>
<dbReference type="EMBL" id="WWEO01000034">
    <property type="protein sequence ID" value="NCD68084.1"/>
    <property type="molecule type" value="Genomic_DNA"/>
</dbReference>
<name>A0A965ZDL9_9SPHI</name>
<evidence type="ECO:0000313" key="2">
    <source>
        <dbReference type="Proteomes" id="UP000638732"/>
    </source>
</evidence>
<organism evidence="1 2">
    <name type="scientific">Mucilaginibacter agri</name>
    <dbReference type="NCBI Taxonomy" id="2695265"/>
    <lineage>
        <taxon>Bacteria</taxon>
        <taxon>Pseudomonadati</taxon>
        <taxon>Bacteroidota</taxon>
        <taxon>Sphingobacteriia</taxon>
        <taxon>Sphingobacteriales</taxon>
        <taxon>Sphingobacteriaceae</taxon>
        <taxon>Mucilaginibacter</taxon>
    </lineage>
</organism>
<keyword evidence="2" id="KW-1185">Reference proteome</keyword>
<accession>A0A965ZDL9</accession>
<protein>
    <submittedName>
        <fullName evidence="1">Uncharacterized protein</fullName>
    </submittedName>
</protein>
<proteinExistence type="predicted"/>
<reference evidence="1" key="1">
    <citation type="submission" date="2020-01" db="EMBL/GenBank/DDBJ databases">
        <authorList>
            <person name="Seo Y.L."/>
        </authorList>
    </citation>
    <scope>NUCLEOTIDE SEQUENCE</scope>
    <source>
        <strain evidence="1">R11</strain>
    </source>
</reference>
<dbReference type="RefSeq" id="WP_166584110.1">
    <property type="nucleotide sequence ID" value="NZ_WWEO01000034.1"/>
</dbReference>
<sequence length="369" mass="42892">MEIEEYYDALTGFAQTINETGISPEQFISDLINNDHDKIDKLISFRQDFLGVTELNRASGYISMGYFKAYEGVKRETCFVICFELTEQVIKLEYRQRCETYSLTQPIFQAEPSLAEHIRRKDSGNYDNELIDLSAVDQIGDTEIIKYKDHYFLIDYCLNPSELGWIKATFPDNPLFIRLKPYKVFDKQPQGRLFESILMPANPNWWKTLNIHNRDKEGAAYQLGEDEYPDNPQALWEYKVKNINRLEVIAKRDNNGNLSMMLEELTGMDHNNMVFGRCIHLDTDDKQGTNANDAILNHLDLAINVYEDDNGKKRLTENLAHGQVTSNASYRTHLLRIENVPFKSLVGFALLFFKSQTLIQEWFEDQFSK</sequence>
<comment type="caution">
    <text evidence="1">The sequence shown here is derived from an EMBL/GenBank/DDBJ whole genome shotgun (WGS) entry which is preliminary data.</text>
</comment>
<evidence type="ECO:0000313" key="1">
    <source>
        <dbReference type="EMBL" id="NCD68084.1"/>
    </source>
</evidence>
<dbReference type="AlphaFoldDB" id="A0A965ZDL9"/>
<gene>
    <name evidence="1" type="ORF">GSY63_01800</name>
</gene>
<dbReference type="Proteomes" id="UP000638732">
    <property type="component" value="Unassembled WGS sequence"/>
</dbReference>